<evidence type="ECO:0000313" key="2">
    <source>
        <dbReference type="EMBL" id="NNM71149.1"/>
    </source>
</evidence>
<dbReference type="Proteomes" id="UP000564885">
    <property type="component" value="Unassembled WGS sequence"/>
</dbReference>
<dbReference type="Pfam" id="PF02661">
    <property type="entry name" value="Fic"/>
    <property type="match status" value="1"/>
</dbReference>
<evidence type="ECO:0000313" key="3">
    <source>
        <dbReference type="Proteomes" id="UP000564885"/>
    </source>
</evidence>
<dbReference type="PANTHER" id="PTHR39426:SF1">
    <property type="entry name" value="HOMOLOGY TO DEATH-ON-CURING PROTEIN OF PHAGE P1"/>
    <property type="match status" value="1"/>
</dbReference>
<dbReference type="AlphaFoldDB" id="A0A849I440"/>
<dbReference type="PROSITE" id="PS51459">
    <property type="entry name" value="FIDO"/>
    <property type="match status" value="1"/>
</dbReference>
<protein>
    <submittedName>
        <fullName evidence="2">Type II toxin-antitoxin system death-on-curing family toxin</fullName>
    </submittedName>
</protein>
<name>A0A849I440_9HYPH</name>
<dbReference type="InterPro" id="IPR003812">
    <property type="entry name" value="Fido"/>
</dbReference>
<dbReference type="GO" id="GO:0016301">
    <property type="term" value="F:kinase activity"/>
    <property type="evidence" value="ECO:0007669"/>
    <property type="project" value="InterPro"/>
</dbReference>
<accession>A0A849I440</accession>
<dbReference type="Gene3D" id="1.20.120.1870">
    <property type="entry name" value="Fic/DOC protein, Fido domain"/>
    <property type="match status" value="1"/>
</dbReference>
<comment type="caution">
    <text evidence="2">The sequence shown here is derived from an EMBL/GenBank/DDBJ whole genome shotgun (WGS) entry which is preliminary data.</text>
</comment>
<dbReference type="NCBIfam" id="TIGR01550">
    <property type="entry name" value="DOC_P1"/>
    <property type="match status" value="1"/>
</dbReference>
<organism evidence="2 3">
    <name type="scientific">Enterovirga aerilata</name>
    <dbReference type="NCBI Taxonomy" id="2730920"/>
    <lineage>
        <taxon>Bacteria</taxon>
        <taxon>Pseudomonadati</taxon>
        <taxon>Pseudomonadota</taxon>
        <taxon>Alphaproteobacteria</taxon>
        <taxon>Hyphomicrobiales</taxon>
        <taxon>Methylobacteriaceae</taxon>
        <taxon>Enterovirga</taxon>
    </lineage>
</organism>
<sequence>MRAIVWIEKKALLLLHNISLAEHGGSSGLRDEGLLDSSLARPQNLAAYGEPDLAAFAASYGYRLANNHPFIDGNKRAAFLGIGLCLDLNGMVLDVDQPEAIATVLALAAGELGEDELAAWIRDHAVPVD</sequence>
<dbReference type="InterPro" id="IPR006440">
    <property type="entry name" value="Doc"/>
</dbReference>
<dbReference type="PIRSF" id="PIRSF018297">
    <property type="entry name" value="Doc"/>
    <property type="match status" value="1"/>
</dbReference>
<feature type="domain" description="Fido" evidence="1">
    <location>
        <begin position="7"/>
        <end position="123"/>
    </location>
</feature>
<dbReference type="EMBL" id="JABEPP010000001">
    <property type="protein sequence ID" value="NNM71149.1"/>
    <property type="molecule type" value="Genomic_DNA"/>
</dbReference>
<dbReference type="InterPro" id="IPR053737">
    <property type="entry name" value="Type_II_TA_Toxin"/>
</dbReference>
<reference evidence="2 3" key="1">
    <citation type="submission" date="2020-04" db="EMBL/GenBank/DDBJ databases">
        <title>Enterovirga sp. isolate from soil.</title>
        <authorList>
            <person name="Chea S."/>
            <person name="Kim D.-U."/>
        </authorList>
    </citation>
    <scope>NUCLEOTIDE SEQUENCE [LARGE SCALE GENOMIC DNA]</scope>
    <source>
        <strain evidence="2 3">DB1703</strain>
    </source>
</reference>
<dbReference type="SUPFAM" id="SSF140931">
    <property type="entry name" value="Fic-like"/>
    <property type="match status" value="1"/>
</dbReference>
<evidence type="ECO:0000259" key="1">
    <source>
        <dbReference type="PROSITE" id="PS51459"/>
    </source>
</evidence>
<keyword evidence="3" id="KW-1185">Reference proteome</keyword>
<dbReference type="RefSeq" id="WP_346767061.1">
    <property type="nucleotide sequence ID" value="NZ_JABEPP010000001.1"/>
</dbReference>
<gene>
    <name evidence="2" type="ORF">HJG44_01915</name>
</gene>
<dbReference type="PANTHER" id="PTHR39426">
    <property type="entry name" value="HOMOLOGY TO DEATH-ON-CURING PROTEIN OF PHAGE P1"/>
    <property type="match status" value="1"/>
</dbReference>
<proteinExistence type="predicted"/>
<dbReference type="InterPro" id="IPR036597">
    <property type="entry name" value="Fido-like_dom_sf"/>
</dbReference>